<reference evidence="1 2" key="1">
    <citation type="submission" date="2019-12" db="EMBL/GenBank/DDBJ databases">
        <title>Comparative genomics gives insights into the taxonomy of the Azoarcus-Aromatoleum group and reveals separate origins of nif in the plant-associated Azoarcus and non-plant-associated Aromatoleum sub-groups.</title>
        <authorList>
            <person name="Lafos M."/>
            <person name="Maluk M."/>
            <person name="Batista M."/>
            <person name="Junghare M."/>
            <person name="Carmona M."/>
            <person name="Faoro H."/>
            <person name="Cruz L.M."/>
            <person name="Battistoni F."/>
            <person name="De Souza E."/>
            <person name="Pedrosa F."/>
            <person name="Chen W.-M."/>
            <person name="Poole P.S."/>
            <person name="Dixon R.A."/>
            <person name="James E.K."/>
        </authorList>
    </citation>
    <scope>NUCLEOTIDE SEQUENCE [LARGE SCALE GENOMIC DNA]</scope>
    <source>
        <strain evidence="1 2">PbN1</strain>
    </source>
</reference>
<keyword evidence="2" id="KW-1185">Reference proteome</keyword>
<organism evidence="1 2">
    <name type="scientific">Aromatoleum bremense</name>
    <dbReference type="NCBI Taxonomy" id="76115"/>
    <lineage>
        <taxon>Bacteria</taxon>
        <taxon>Pseudomonadati</taxon>
        <taxon>Pseudomonadota</taxon>
        <taxon>Betaproteobacteria</taxon>
        <taxon>Rhodocyclales</taxon>
        <taxon>Rhodocyclaceae</taxon>
        <taxon>Aromatoleum</taxon>
    </lineage>
</organism>
<gene>
    <name evidence="1" type="ORF">GPA24_12680</name>
</gene>
<evidence type="ECO:0000313" key="2">
    <source>
        <dbReference type="Proteomes" id="UP000633943"/>
    </source>
</evidence>
<dbReference type="EMBL" id="WTVP01000034">
    <property type="protein sequence ID" value="NMG16382.1"/>
    <property type="molecule type" value="Genomic_DNA"/>
</dbReference>
<protein>
    <recommendedName>
        <fullName evidence="3">GIY-YIG domain-containing protein</fullName>
    </recommendedName>
</protein>
<evidence type="ECO:0008006" key="3">
    <source>
        <dbReference type="Google" id="ProtNLM"/>
    </source>
</evidence>
<accession>A0ABX1NY45</accession>
<evidence type="ECO:0000313" key="1">
    <source>
        <dbReference type="EMBL" id="NMG16382.1"/>
    </source>
</evidence>
<dbReference type="Proteomes" id="UP000633943">
    <property type="component" value="Unassembled WGS sequence"/>
</dbReference>
<sequence>MLITPAMLDMEKTIELIGARQETFFYRGMHKRLIDHRVVNEQRWKNIAGPLIYAVTDKNGVIRYIGKWITASALHSRWVRHKTIHHQERARNLYIAELDAGRGPLSVWSVSVSELKSKLPANVQKRADEDVAGALEALWIQRWRSQLSWNQRGEPVPAGFDDGDYWRWSKQPAQA</sequence>
<comment type="caution">
    <text evidence="1">The sequence shown here is derived from an EMBL/GenBank/DDBJ whole genome shotgun (WGS) entry which is preliminary data.</text>
</comment>
<dbReference type="RefSeq" id="WP_169202967.1">
    <property type="nucleotide sequence ID" value="NZ_CP059467.1"/>
</dbReference>
<proteinExistence type="predicted"/>
<name>A0ABX1NY45_9RHOO</name>